<gene>
    <name evidence="3" type="ORF">F0460_08720</name>
</gene>
<protein>
    <submittedName>
        <fullName evidence="3">Glycosyltransferase family 4 protein</fullName>
    </submittedName>
</protein>
<dbReference type="EMBL" id="VWSG01000005">
    <property type="protein sequence ID" value="KAA5535388.1"/>
    <property type="molecule type" value="Genomic_DNA"/>
</dbReference>
<keyword evidence="4" id="KW-1185">Reference proteome</keyword>
<dbReference type="Pfam" id="PF13439">
    <property type="entry name" value="Glyco_transf_4"/>
    <property type="match status" value="1"/>
</dbReference>
<accession>A0A5M6CJJ4</accession>
<sequence length="399" mass="46886">MRFVHVEDFVHPNAGYQLNLLGRLQVKQGHEVIIVTSELDNVPDFLVSFFGKDNILEKDEKYFKETGVKILRYPTYTWYSSRAIFKTGLHKFIKSLNPDVLFIHGEDTLTGMKLLMSYKSMNMPFVLDCHMLEMASKNKFSNYFRKFFRKFITPIILKNEIPLIRVVDSDFVEKHFAIPLEKTHLLSFGTDTDYFKANIEHKHNYRKELGFSDDEFIVLYAGKLDIHKGGTFLAKAIEKKFDLPLNTKLRFVIVSTTSDNEYGREVDTILSKSENLISRFPTQTYSDLEKFYKLADIAVFPRQCSMSYFEVQSCSLPVILEENEINVERASHKKGLIFKDSNIEDFRSKIIEFVTMNPDEFELYRLNARENILKNYDYIPIAQKFTNVMIEEYKRFYSK</sequence>
<dbReference type="AlphaFoldDB" id="A0A5M6CJJ4"/>
<name>A0A5M6CJJ4_9FLAO</name>
<keyword evidence="3" id="KW-0808">Transferase</keyword>
<organism evidence="3 4">
    <name type="scientific">Paenimyroides baculatum</name>
    <dbReference type="NCBI Taxonomy" id="2608000"/>
    <lineage>
        <taxon>Bacteria</taxon>
        <taxon>Pseudomonadati</taxon>
        <taxon>Bacteroidota</taxon>
        <taxon>Flavobacteriia</taxon>
        <taxon>Flavobacteriales</taxon>
        <taxon>Flavobacteriaceae</taxon>
        <taxon>Paenimyroides</taxon>
    </lineage>
</organism>
<dbReference type="InterPro" id="IPR050194">
    <property type="entry name" value="Glycosyltransferase_grp1"/>
</dbReference>
<dbReference type="RefSeq" id="WP_150012302.1">
    <property type="nucleotide sequence ID" value="NZ_VWSG01000005.1"/>
</dbReference>
<evidence type="ECO:0000259" key="2">
    <source>
        <dbReference type="Pfam" id="PF13439"/>
    </source>
</evidence>
<comment type="caution">
    <text evidence="3">The sequence shown here is derived from an EMBL/GenBank/DDBJ whole genome shotgun (WGS) entry which is preliminary data.</text>
</comment>
<dbReference type="SUPFAM" id="SSF53756">
    <property type="entry name" value="UDP-Glycosyltransferase/glycogen phosphorylase"/>
    <property type="match status" value="1"/>
</dbReference>
<evidence type="ECO:0000259" key="1">
    <source>
        <dbReference type="Pfam" id="PF00534"/>
    </source>
</evidence>
<dbReference type="CDD" id="cd03801">
    <property type="entry name" value="GT4_PimA-like"/>
    <property type="match status" value="1"/>
</dbReference>
<dbReference type="Pfam" id="PF00534">
    <property type="entry name" value="Glycos_transf_1"/>
    <property type="match status" value="1"/>
</dbReference>
<reference evidence="3 4" key="1">
    <citation type="submission" date="2019-09" db="EMBL/GenBank/DDBJ databases">
        <title>Genome sequence and assembly of Flavobacterium sp.</title>
        <authorList>
            <person name="Chhetri G."/>
        </authorList>
    </citation>
    <scope>NUCLEOTIDE SEQUENCE [LARGE SCALE GENOMIC DNA]</scope>
    <source>
        <strain evidence="3 4">SNL9</strain>
    </source>
</reference>
<proteinExistence type="predicted"/>
<dbReference type="PANTHER" id="PTHR45947:SF3">
    <property type="entry name" value="SULFOQUINOVOSYL TRANSFERASE SQD2"/>
    <property type="match status" value="1"/>
</dbReference>
<dbReference type="Proteomes" id="UP000325141">
    <property type="component" value="Unassembled WGS sequence"/>
</dbReference>
<dbReference type="Gene3D" id="3.40.50.2000">
    <property type="entry name" value="Glycogen Phosphorylase B"/>
    <property type="match status" value="2"/>
</dbReference>
<dbReference type="GO" id="GO:0016758">
    <property type="term" value="F:hexosyltransferase activity"/>
    <property type="evidence" value="ECO:0007669"/>
    <property type="project" value="TreeGrafter"/>
</dbReference>
<dbReference type="InterPro" id="IPR028098">
    <property type="entry name" value="Glyco_trans_4-like_N"/>
</dbReference>
<feature type="domain" description="Glycosyltransferase subfamily 4-like N-terminal" evidence="2">
    <location>
        <begin position="21"/>
        <end position="151"/>
    </location>
</feature>
<evidence type="ECO:0000313" key="3">
    <source>
        <dbReference type="EMBL" id="KAA5535388.1"/>
    </source>
</evidence>
<dbReference type="PANTHER" id="PTHR45947">
    <property type="entry name" value="SULFOQUINOVOSYL TRANSFERASE SQD2"/>
    <property type="match status" value="1"/>
</dbReference>
<evidence type="ECO:0000313" key="4">
    <source>
        <dbReference type="Proteomes" id="UP000325141"/>
    </source>
</evidence>
<dbReference type="InterPro" id="IPR001296">
    <property type="entry name" value="Glyco_trans_1"/>
</dbReference>
<feature type="domain" description="Glycosyl transferase family 1" evidence="1">
    <location>
        <begin position="203"/>
        <end position="357"/>
    </location>
</feature>